<dbReference type="GO" id="GO:0003677">
    <property type="term" value="F:DNA binding"/>
    <property type="evidence" value="ECO:0007669"/>
    <property type="project" value="InterPro"/>
</dbReference>
<dbReference type="CDD" id="cd00093">
    <property type="entry name" value="HTH_XRE"/>
    <property type="match status" value="1"/>
</dbReference>
<feature type="domain" description="HTH cro/C1-type" evidence="1">
    <location>
        <begin position="88"/>
        <end position="123"/>
    </location>
</feature>
<protein>
    <recommendedName>
        <fullName evidence="1">HTH cro/C1-type domain-containing protein</fullName>
    </recommendedName>
</protein>
<name>A0A421B339_9PSEU</name>
<dbReference type="InterPro" id="IPR011990">
    <property type="entry name" value="TPR-like_helical_dom_sf"/>
</dbReference>
<sequence>MSGRYCMRCGGRLARDTRVSMCAPCRQVSGIGTDHAPDLGMEFWTTDQMRDAFATRDMGVVVRTYRYHPAHGHKALPQETVSRWLGTVTQSQLSRIESGRNKVDTLEKLVHYARALKMPSDLLWFSLPEEPDAIPLPRADEVLALPGGPLVPAASINTGSAIADSLLKTLDHYASTDNLAGPHSLIQVAPQQLRFIEELLRKARGKDRVQLLRVGARYAEFAGWIYQDTGTLATAMQVSGEALDFAQEAEDDELASYILMRRSNIATDAGRHDLALKLANAALSQSNRLSARLRALALRQQAHVYAQKGDAAACARVLEAAFRLAERPGDSEMDLGHYCTPEYLEMEAAQCWVELGRPHEAIDSLRQGLAGWQAEFRRDLGLCLARLAMAHAVEAQADHAVQVARSSTGIAMETRSHRIVTQLRRIPAALESAGADEEAYQVRRLVKSLGS</sequence>
<accession>A0A421B339</accession>
<dbReference type="AlphaFoldDB" id="A0A421B339"/>
<dbReference type="SUPFAM" id="SSF48452">
    <property type="entry name" value="TPR-like"/>
    <property type="match status" value="1"/>
</dbReference>
<dbReference type="SUPFAM" id="SSF47413">
    <property type="entry name" value="lambda repressor-like DNA-binding domains"/>
    <property type="match status" value="1"/>
</dbReference>
<organism evidence="2 3">
    <name type="scientific">Actinokineospora cianjurensis</name>
    <dbReference type="NCBI Taxonomy" id="585224"/>
    <lineage>
        <taxon>Bacteria</taxon>
        <taxon>Bacillati</taxon>
        <taxon>Actinomycetota</taxon>
        <taxon>Actinomycetes</taxon>
        <taxon>Pseudonocardiales</taxon>
        <taxon>Pseudonocardiaceae</taxon>
        <taxon>Actinokineospora</taxon>
    </lineage>
</organism>
<dbReference type="Gene3D" id="1.25.40.10">
    <property type="entry name" value="Tetratricopeptide repeat domain"/>
    <property type="match status" value="1"/>
</dbReference>
<evidence type="ECO:0000313" key="3">
    <source>
        <dbReference type="Proteomes" id="UP000282454"/>
    </source>
</evidence>
<dbReference type="EMBL" id="RCDD01000002">
    <property type="protein sequence ID" value="RLK58688.1"/>
    <property type="molecule type" value="Genomic_DNA"/>
</dbReference>
<gene>
    <name evidence="2" type="ORF">CLV68_3161</name>
</gene>
<evidence type="ECO:0000259" key="1">
    <source>
        <dbReference type="PROSITE" id="PS50943"/>
    </source>
</evidence>
<evidence type="ECO:0000313" key="2">
    <source>
        <dbReference type="EMBL" id="RLK58688.1"/>
    </source>
</evidence>
<keyword evidence="3" id="KW-1185">Reference proteome</keyword>
<dbReference type="InterPro" id="IPR010982">
    <property type="entry name" value="Lambda_DNA-bd_dom_sf"/>
</dbReference>
<dbReference type="PROSITE" id="PS50943">
    <property type="entry name" value="HTH_CROC1"/>
    <property type="match status" value="1"/>
</dbReference>
<dbReference type="Proteomes" id="UP000282454">
    <property type="component" value="Unassembled WGS sequence"/>
</dbReference>
<reference evidence="2 3" key="1">
    <citation type="submission" date="2018-10" db="EMBL/GenBank/DDBJ databases">
        <title>Genomic Encyclopedia of Archaeal and Bacterial Type Strains, Phase II (KMG-II): from individual species to whole genera.</title>
        <authorList>
            <person name="Goeker M."/>
        </authorList>
    </citation>
    <scope>NUCLEOTIDE SEQUENCE [LARGE SCALE GENOMIC DNA]</scope>
    <source>
        <strain evidence="2 3">DSM 45657</strain>
    </source>
</reference>
<comment type="caution">
    <text evidence="2">The sequence shown here is derived from an EMBL/GenBank/DDBJ whole genome shotgun (WGS) entry which is preliminary data.</text>
</comment>
<dbReference type="Gene3D" id="1.10.260.40">
    <property type="entry name" value="lambda repressor-like DNA-binding domains"/>
    <property type="match status" value="1"/>
</dbReference>
<dbReference type="InterPro" id="IPR001387">
    <property type="entry name" value="Cro/C1-type_HTH"/>
</dbReference>
<proteinExistence type="predicted"/>